<dbReference type="Proteomes" id="UP000192257">
    <property type="component" value="Unassembled WGS sequence"/>
</dbReference>
<name>A0A1X0NRT8_9TRYP</name>
<gene>
    <name evidence="1" type="ORF">TM35_000222130</name>
</gene>
<evidence type="ECO:0000313" key="1">
    <source>
        <dbReference type="EMBL" id="ORC87414.1"/>
    </source>
</evidence>
<proteinExistence type="predicted"/>
<organism evidence="1 2">
    <name type="scientific">Trypanosoma theileri</name>
    <dbReference type="NCBI Taxonomy" id="67003"/>
    <lineage>
        <taxon>Eukaryota</taxon>
        <taxon>Discoba</taxon>
        <taxon>Euglenozoa</taxon>
        <taxon>Kinetoplastea</taxon>
        <taxon>Metakinetoplastina</taxon>
        <taxon>Trypanosomatida</taxon>
        <taxon>Trypanosomatidae</taxon>
        <taxon>Trypanosoma</taxon>
    </lineage>
</organism>
<dbReference type="AlphaFoldDB" id="A0A1X0NRT8"/>
<comment type="caution">
    <text evidence="1">The sequence shown here is derived from an EMBL/GenBank/DDBJ whole genome shotgun (WGS) entry which is preliminary data.</text>
</comment>
<evidence type="ECO:0000313" key="2">
    <source>
        <dbReference type="Proteomes" id="UP000192257"/>
    </source>
</evidence>
<reference evidence="1 2" key="1">
    <citation type="submission" date="2017-03" db="EMBL/GenBank/DDBJ databases">
        <title>An alternative strategy for trypanosome survival in the mammalian bloodstream revealed through genome and transcriptome analysis of the ubiquitous bovine parasite Trypanosoma (Megatrypanum) theileri.</title>
        <authorList>
            <person name="Kelly S."/>
            <person name="Ivens A."/>
            <person name="Mott A."/>
            <person name="O'Neill E."/>
            <person name="Emms D."/>
            <person name="Macleod O."/>
            <person name="Voorheis P."/>
            <person name="Matthews J."/>
            <person name="Matthews K."/>
            <person name="Carrington M."/>
        </authorList>
    </citation>
    <scope>NUCLEOTIDE SEQUENCE [LARGE SCALE GENOMIC DNA]</scope>
    <source>
        <strain evidence="1">Edinburgh</strain>
    </source>
</reference>
<dbReference type="GeneID" id="39987040"/>
<sequence>MCWKPKISLFSHNSSCVPFLVIFAFLSFFLVCTTTDALNASTLKDISINASDVVETTKRDLANFTTTLLLLIHDDTLSASTRDILKQQLSTTLLSVKSFTQDVCTVLEQQWSITSTSTNSVSTRVSAVENALQIETVFLIELSHLCRIARRRLRRWDAKLIEIFGNND</sequence>
<accession>A0A1X0NRT8</accession>
<dbReference type="VEuPathDB" id="TriTrypDB:TM35_000222130"/>
<dbReference type="OrthoDB" id="10547294at2759"/>
<dbReference type="RefSeq" id="XP_028881480.1">
    <property type="nucleotide sequence ID" value="XM_029027260.1"/>
</dbReference>
<dbReference type="EMBL" id="NBCO01000022">
    <property type="protein sequence ID" value="ORC87414.1"/>
    <property type="molecule type" value="Genomic_DNA"/>
</dbReference>
<protein>
    <submittedName>
        <fullName evidence="1">Uncharacterized protein</fullName>
    </submittedName>
</protein>
<keyword evidence="2" id="KW-1185">Reference proteome</keyword>